<dbReference type="Pfam" id="PF00135">
    <property type="entry name" value="COesterase"/>
    <property type="match status" value="2"/>
</dbReference>
<keyword evidence="2 3" id="KW-0378">Hydrolase</keyword>
<evidence type="ECO:0000313" key="5">
    <source>
        <dbReference type="EMBL" id="CAJ2501411.1"/>
    </source>
</evidence>
<dbReference type="InterPro" id="IPR002018">
    <property type="entry name" value="CarbesteraseB"/>
</dbReference>
<keyword evidence="6" id="KW-1185">Reference proteome</keyword>
<comment type="caution">
    <text evidence="5">The sequence shown here is derived from an EMBL/GenBank/DDBJ whole genome shotgun (WGS) entry which is preliminary data.</text>
</comment>
<dbReference type="InterPro" id="IPR050654">
    <property type="entry name" value="AChE-related_enzymes"/>
</dbReference>
<accession>A0AAI8VAM5</accession>
<dbReference type="SUPFAM" id="SSF53474">
    <property type="entry name" value="alpha/beta-Hydrolases"/>
    <property type="match status" value="1"/>
</dbReference>
<proteinExistence type="inferred from homology"/>
<dbReference type="AlphaFoldDB" id="A0AAI8VAM5"/>
<dbReference type="InterPro" id="IPR029058">
    <property type="entry name" value="AB_hydrolase_fold"/>
</dbReference>
<organism evidence="5 6">
    <name type="scientific">Anthostomella pinea</name>
    <dbReference type="NCBI Taxonomy" id="933095"/>
    <lineage>
        <taxon>Eukaryota</taxon>
        <taxon>Fungi</taxon>
        <taxon>Dikarya</taxon>
        <taxon>Ascomycota</taxon>
        <taxon>Pezizomycotina</taxon>
        <taxon>Sordariomycetes</taxon>
        <taxon>Xylariomycetidae</taxon>
        <taxon>Xylariales</taxon>
        <taxon>Xylariaceae</taxon>
        <taxon>Anthostomella</taxon>
    </lineage>
</organism>
<feature type="chain" id="PRO_5042313150" description="Carboxylic ester hydrolase" evidence="3">
    <location>
        <begin position="20"/>
        <end position="607"/>
    </location>
</feature>
<dbReference type="GO" id="GO:0052689">
    <property type="term" value="F:carboxylic ester hydrolase activity"/>
    <property type="evidence" value="ECO:0007669"/>
    <property type="project" value="TreeGrafter"/>
</dbReference>
<feature type="domain" description="Carboxylesterase type B" evidence="4">
    <location>
        <begin position="38"/>
        <end position="135"/>
    </location>
</feature>
<sequence length="607" mass="66576">MWSLSLFAALLSGICVATADQCVLDVKDNVTYVGISRNGVELFLNIPFGQDTGGANRFKPPRPYTPTPGSFVNAQSYGPACPQERTLADPPFQLSNTTNISENCLNLNVARPNGTSDQDRLPVMLYIFGGGFVSSNPKLGFLFYSGCIHGANETIYLKYQSLTHEVQIEGKNSEKRIAPDGLILESVENGLPVIHVGINYRLGFFGFAQSAALETEGSENAGLRDQRLAIEWVRDHIEHFGGDPNMITIFGQSSGGLAVGMQILAYGADRPVPFQRAICESQALEPGITGNFSIDAMELVVDYVGCNTTDLHSEETIGCLRDFDMETLLNASLATYLGDVAHNIGDIWLPVVDGDFVPAAPSQLIKEGRFGNVTTMIGWCQDDLAYFTDTNITTAQQTHDFVEAYVPTMTSDNVDKLLALYPIADFPANEAANKSSEFYRTARIWRDILMTCQPMWFAENIARLGNDVYLYDWNQTILDDIFKNLYNETGFGVVHGSEISYIFGNLTPYTPYFDPPAEDYALASRGSRSWSTFASTGKPGLEGHDTFQGFTPAFSADGEVSVFVVGGPDEGLSAIDGPNAKVAITQQKLRERCAFLNLDELIDQLRY</sequence>
<dbReference type="EMBL" id="CAUWAG010000003">
    <property type="protein sequence ID" value="CAJ2501411.1"/>
    <property type="molecule type" value="Genomic_DNA"/>
</dbReference>
<keyword evidence="3" id="KW-0732">Signal</keyword>
<comment type="similarity">
    <text evidence="1 3">Belongs to the type-B carboxylesterase/lipase family.</text>
</comment>
<dbReference type="PANTHER" id="PTHR43918">
    <property type="entry name" value="ACETYLCHOLINESTERASE"/>
    <property type="match status" value="1"/>
</dbReference>
<name>A0AAI8VAM5_9PEZI</name>
<reference evidence="5" key="1">
    <citation type="submission" date="2023-10" db="EMBL/GenBank/DDBJ databases">
        <authorList>
            <person name="Hackl T."/>
        </authorList>
    </citation>
    <scope>NUCLEOTIDE SEQUENCE</scope>
</reference>
<dbReference type="InterPro" id="IPR019826">
    <property type="entry name" value="Carboxylesterase_B_AS"/>
</dbReference>
<dbReference type="Proteomes" id="UP001295740">
    <property type="component" value="Unassembled WGS sequence"/>
</dbReference>
<protein>
    <recommendedName>
        <fullName evidence="3">Carboxylic ester hydrolase</fullName>
        <ecNumber evidence="3">3.1.1.-</ecNumber>
    </recommendedName>
</protein>
<evidence type="ECO:0000313" key="6">
    <source>
        <dbReference type="Proteomes" id="UP001295740"/>
    </source>
</evidence>
<dbReference type="EC" id="3.1.1.-" evidence="3"/>
<evidence type="ECO:0000256" key="2">
    <source>
        <dbReference type="ARBA" id="ARBA00022801"/>
    </source>
</evidence>
<dbReference type="Gene3D" id="3.40.50.1820">
    <property type="entry name" value="alpha/beta hydrolase"/>
    <property type="match status" value="1"/>
</dbReference>
<evidence type="ECO:0000256" key="1">
    <source>
        <dbReference type="ARBA" id="ARBA00005964"/>
    </source>
</evidence>
<dbReference type="PROSITE" id="PS00122">
    <property type="entry name" value="CARBOXYLESTERASE_B_1"/>
    <property type="match status" value="1"/>
</dbReference>
<feature type="signal peptide" evidence="3">
    <location>
        <begin position="1"/>
        <end position="19"/>
    </location>
</feature>
<gene>
    <name evidence="5" type="ORF">KHLLAP_LOCUS1879</name>
</gene>
<dbReference type="PANTHER" id="PTHR43918:SF4">
    <property type="entry name" value="CARBOXYLIC ESTER HYDROLASE"/>
    <property type="match status" value="1"/>
</dbReference>
<evidence type="ECO:0000256" key="3">
    <source>
        <dbReference type="RuleBase" id="RU361235"/>
    </source>
</evidence>
<feature type="domain" description="Carboxylesterase type B" evidence="4">
    <location>
        <begin position="192"/>
        <end position="550"/>
    </location>
</feature>
<evidence type="ECO:0000259" key="4">
    <source>
        <dbReference type="Pfam" id="PF00135"/>
    </source>
</evidence>